<feature type="domain" description="UDP-glucose/GDP-mannose dehydrogenase C-terminal" evidence="5">
    <location>
        <begin position="317"/>
        <end position="417"/>
    </location>
</feature>
<accession>A0A5A9W1B3</accession>
<evidence type="ECO:0000256" key="4">
    <source>
        <dbReference type="PIRNR" id="PIRNR000124"/>
    </source>
</evidence>
<dbReference type="PIRSF" id="PIRSF500136">
    <property type="entry name" value="UDP_ManNAc_DH"/>
    <property type="match status" value="1"/>
</dbReference>
<dbReference type="GO" id="GO:0016628">
    <property type="term" value="F:oxidoreductase activity, acting on the CH-CH group of donors, NAD or NADP as acceptor"/>
    <property type="evidence" value="ECO:0007669"/>
    <property type="project" value="InterPro"/>
</dbReference>
<dbReference type="OrthoDB" id="9803238at2"/>
<dbReference type="NCBIfam" id="TIGR03026">
    <property type="entry name" value="NDP-sugDHase"/>
    <property type="match status" value="1"/>
</dbReference>
<dbReference type="Pfam" id="PF00984">
    <property type="entry name" value="UDPG_MGDP_dh"/>
    <property type="match status" value="1"/>
</dbReference>
<dbReference type="AlphaFoldDB" id="A0A5A9W1B3"/>
<dbReference type="Proteomes" id="UP000325302">
    <property type="component" value="Unassembled WGS sequence"/>
</dbReference>
<dbReference type="Gene3D" id="3.40.50.720">
    <property type="entry name" value="NAD(P)-binding Rossmann-like Domain"/>
    <property type="match status" value="2"/>
</dbReference>
<keyword evidence="3" id="KW-0520">NAD</keyword>
<comment type="caution">
    <text evidence="6">The sequence shown here is derived from an EMBL/GenBank/DDBJ whole genome shotgun (WGS) entry which is preliminary data.</text>
</comment>
<dbReference type="EMBL" id="SMRS01000006">
    <property type="protein sequence ID" value="KAA0874517.1"/>
    <property type="molecule type" value="Genomic_DNA"/>
</dbReference>
<evidence type="ECO:0000313" key="6">
    <source>
        <dbReference type="EMBL" id="KAA0874517.1"/>
    </source>
</evidence>
<dbReference type="InterPro" id="IPR036220">
    <property type="entry name" value="UDP-Glc/GDP-Man_DH_C_sf"/>
</dbReference>
<dbReference type="InterPro" id="IPR036291">
    <property type="entry name" value="NAD(P)-bd_dom_sf"/>
</dbReference>
<evidence type="ECO:0000256" key="2">
    <source>
        <dbReference type="ARBA" id="ARBA00023002"/>
    </source>
</evidence>
<dbReference type="GO" id="GO:0000271">
    <property type="term" value="P:polysaccharide biosynthetic process"/>
    <property type="evidence" value="ECO:0007669"/>
    <property type="project" value="InterPro"/>
</dbReference>
<keyword evidence="2" id="KW-0560">Oxidoreductase</keyword>
<reference evidence="6 7" key="1">
    <citation type="submission" date="2019-03" db="EMBL/GenBank/DDBJ databases">
        <title>Nitrincola sp. nov. isolated from an Indian soda lake.</title>
        <authorList>
            <person name="Joshi A."/>
            <person name="Thite S.V."/>
            <person name="Joseph N."/>
            <person name="Dhotre D."/>
            <person name="Moorthy M."/>
            <person name="Shouche Y.S."/>
        </authorList>
    </citation>
    <scope>NUCLEOTIDE SEQUENCE [LARGE SCALE GENOMIC DNA]</scope>
    <source>
        <strain evidence="6 7">MEB193</strain>
    </source>
</reference>
<dbReference type="SUPFAM" id="SSF51735">
    <property type="entry name" value="NAD(P)-binding Rossmann-fold domains"/>
    <property type="match status" value="1"/>
</dbReference>
<dbReference type="RefSeq" id="WP_149391248.1">
    <property type="nucleotide sequence ID" value="NZ_SMRS01000006.1"/>
</dbReference>
<keyword evidence="7" id="KW-1185">Reference proteome</keyword>
<dbReference type="Pfam" id="PF03720">
    <property type="entry name" value="UDPG_MGDP_dh_C"/>
    <property type="match status" value="1"/>
</dbReference>
<dbReference type="InterPro" id="IPR008927">
    <property type="entry name" value="6-PGluconate_DH-like_C_sf"/>
</dbReference>
<dbReference type="PANTHER" id="PTHR43491">
    <property type="entry name" value="UDP-N-ACETYL-D-MANNOSAMINE DEHYDROGENASE"/>
    <property type="match status" value="1"/>
</dbReference>
<dbReference type="PIRSF" id="PIRSF000124">
    <property type="entry name" value="UDPglc_GDPman_dh"/>
    <property type="match status" value="1"/>
</dbReference>
<dbReference type="GO" id="GO:0051287">
    <property type="term" value="F:NAD binding"/>
    <property type="evidence" value="ECO:0007669"/>
    <property type="project" value="InterPro"/>
</dbReference>
<dbReference type="NCBIfam" id="NF011729">
    <property type="entry name" value="PRK15182.1"/>
    <property type="match status" value="1"/>
</dbReference>
<comment type="similarity">
    <text evidence="1 4">Belongs to the UDP-glucose/GDP-mannose dehydrogenase family.</text>
</comment>
<dbReference type="InterPro" id="IPR014027">
    <property type="entry name" value="UDP-Glc/GDP-Man_DH_C"/>
</dbReference>
<name>A0A5A9W1B3_9GAMM</name>
<organism evidence="6 7">
    <name type="scientific">Nitrincola tapanii</name>
    <dbReference type="NCBI Taxonomy" id="1708751"/>
    <lineage>
        <taxon>Bacteria</taxon>
        <taxon>Pseudomonadati</taxon>
        <taxon>Pseudomonadota</taxon>
        <taxon>Gammaproteobacteria</taxon>
        <taxon>Oceanospirillales</taxon>
        <taxon>Oceanospirillaceae</taxon>
        <taxon>Nitrincola</taxon>
    </lineage>
</organism>
<dbReference type="SMART" id="SM00984">
    <property type="entry name" value="UDPG_MGDP_dh_C"/>
    <property type="match status" value="1"/>
</dbReference>
<dbReference type="InterPro" id="IPR017476">
    <property type="entry name" value="UDP-Glc/GDP-Man"/>
</dbReference>
<proteinExistence type="inferred from homology"/>
<evidence type="ECO:0000256" key="3">
    <source>
        <dbReference type="ARBA" id="ARBA00023027"/>
    </source>
</evidence>
<dbReference type="PANTHER" id="PTHR43491:SF2">
    <property type="entry name" value="UDP-N-ACETYL-D-MANNOSAMINE DEHYDROGENASE"/>
    <property type="match status" value="1"/>
</dbReference>
<dbReference type="InterPro" id="IPR014026">
    <property type="entry name" value="UDP-Glc/GDP-Man_DH_dimer"/>
</dbReference>
<protein>
    <submittedName>
        <fullName evidence="6">Vi polysaccharide biosynthesis UDP-N-acetylglucosamine C-6 dehydrogenase TviB</fullName>
    </submittedName>
</protein>
<evidence type="ECO:0000256" key="1">
    <source>
        <dbReference type="ARBA" id="ARBA00006601"/>
    </source>
</evidence>
<dbReference type="Pfam" id="PF03721">
    <property type="entry name" value="UDPG_MGDP_dh_N"/>
    <property type="match status" value="1"/>
</dbReference>
<dbReference type="SUPFAM" id="SSF48179">
    <property type="entry name" value="6-phosphogluconate dehydrogenase C-terminal domain-like"/>
    <property type="match status" value="1"/>
</dbReference>
<dbReference type="SUPFAM" id="SSF52413">
    <property type="entry name" value="UDP-glucose/GDP-mannose dehydrogenase C-terminal domain"/>
    <property type="match status" value="1"/>
</dbReference>
<evidence type="ECO:0000259" key="5">
    <source>
        <dbReference type="SMART" id="SM00984"/>
    </source>
</evidence>
<gene>
    <name evidence="6" type="primary">tviB</name>
    <name evidence="6" type="ORF">E1H14_08815</name>
</gene>
<dbReference type="GO" id="GO:0016616">
    <property type="term" value="F:oxidoreductase activity, acting on the CH-OH group of donors, NAD or NADP as acceptor"/>
    <property type="evidence" value="ECO:0007669"/>
    <property type="project" value="InterPro"/>
</dbReference>
<sequence length="424" mass="46613">MTLDQIRLGIIGLGYVGLPLAVEFGKYRPVVGFDINTRRIAELQAGEDLTLEVEAEELASAQYLSYSSDPEALRACNVFIVTVPTPINGQKQPDLTPLIRASETLGRVIKTGDIVIYESTVYPGATEEDCIPVIEAISGLTYNQDFYAGYSPERINPGDKVHRVTTIKKVTSGSTPEVADLVDALYAEIIVAGTHKASSIRVAEAAKVIENTQRDLNIALVNELAIIFNKLGIDTLEVLEAAGTKWNFMPFRPGLVGGHCIGIDPYYLTYKAQAAGYIPDVILAGRRINSNMGAYVADELVKGMLRKRIHVAGSRILIMGLTFKENCPDLRNTRILDIQHMLLGYGAEVDIYDPWAEVEEAQAEYGITPIQQPQAQTYDAILLAVGHQLFSDLGVDTIRSWGKASHLLYDLKYVLPADRVDMRL</sequence>
<evidence type="ECO:0000313" key="7">
    <source>
        <dbReference type="Proteomes" id="UP000325302"/>
    </source>
</evidence>
<dbReference type="InterPro" id="IPR001732">
    <property type="entry name" value="UDP-Glc/GDP-Man_DH_N"/>
</dbReference>
<dbReference type="InterPro" id="IPR028359">
    <property type="entry name" value="UDP_ManNAc/GlcNAc_DH"/>
</dbReference>